<keyword evidence="1" id="KW-0472">Membrane</keyword>
<keyword evidence="3" id="KW-1185">Reference proteome</keyword>
<dbReference type="RefSeq" id="WP_096204394.1">
    <property type="nucleotide sequence ID" value="NZ_FZMP01000072.1"/>
</dbReference>
<sequence>MRKNKSELYLILFIIAVVAGTVLLYTQMQEKSNSGIFPEKLGDMNLALYRDGDAAMAEVKQLHGNSPIVEIENAYIANYRSTTDSKAKFWVSESKNSEDAASLLAAMNSRVGKTGVFSDSTPMSIDGITVYFVKGLRPELGLYHYFYAKDNRVFWIQIDNPDEAYRLGIVKESIKRI</sequence>
<dbReference type="AlphaFoldDB" id="A0A284VLI7"/>
<dbReference type="EMBL" id="FZMP01000072">
    <property type="protein sequence ID" value="SNQ60141.1"/>
    <property type="molecule type" value="Genomic_DNA"/>
</dbReference>
<protein>
    <submittedName>
        <fullName evidence="2">Uncharacterized protein</fullName>
    </submittedName>
</protein>
<dbReference type="Proteomes" id="UP000218615">
    <property type="component" value="Unassembled WGS sequence"/>
</dbReference>
<feature type="transmembrane region" description="Helical" evidence="1">
    <location>
        <begin position="7"/>
        <end position="25"/>
    </location>
</feature>
<reference evidence="3" key="1">
    <citation type="submission" date="2017-06" db="EMBL/GenBank/DDBJ databases">
        <authorList>
            <person name="Cremers G."/>
        </authorList>
    </citation>
    <scope>NUCLEOTIDE SEQUENCE [LARGE SCALE GENOMIC DNA]</scope>
</reference>
<evidence type="ECO:0000313" key="3">
    <source>
        <dbReference type="Proteomes" id="UP000218615"/>
    </source>
</evidence>
<evidence type="ECO:0000313" key="2">
    <source>
        <dbReference type="EMBL" id="SNQ60141.1"/>
    </source>
</evidence>
<evidence type="ECO:0000256" key="1">
    <source>
        <dbReference type="SAM" id="Phobius"/>
    </source>
</evidence>
<keyword evidence="1" id="KW-0812">Transmembrane</keyword>
<organism evidence="2 3">
    <name type="scientific">Candidatus Methanoperedens nitratireducens</name>
    <dbReference type="NCBI Taxonomy" id="1392998"/>
    <lineage>
        <taxon>Archaea</taxon>
        <taxon>Methanobacteriati</taxon>
        <taxon>Methanobacteriota</taxon>
        <taxon>Stenosarchaea group</taxon>
        <taxon>Methanomicrobia</taxon>
        <taxon>Methanosarcinales</taxon>
        <taxon>ANME-2 cluster</taxon>
        <taxon>Candidatus Methanoperedentaceae</taxon>
        <taxon>Candidatus Methanoperedens</taxon>
    </lineage>
</organism>
<dbReference type="OrthoDB" id="145575at2157"/>
<gene>
    <name evidence="2" type="ORF">MNV_1630004</name>
</gene>
<name>A0A284VLI7_9EURY</name>
<accession>A0A284VLI7</accession>
<keyword evidence="1" id="KW-1133">Transmembrane helix</keyword>
<proteinExistence type="predicted"/>